<comment type="caution">
    <text evidence="1">The sequence shown here is derived from an EMBL/GenBank/DDBJ whole genome shotgun (WGS) entry which is preliminary data.</text>
</comment>
<protein>
    <submittedName>
        <fullName evidence="1">Uncharacterized protein</fullName>
    </submittedName>
</protein>
<gene>
    <name evidence="1" type="ORF">NDU88_000772</name>
</gene>
<organism evidence="1 2">
    <name type="scientific">Pleurodeles waltl</name>
    <name type="common">Iberian ribbed newt</name>
    <dbReference type="NCBI Taxonomy" id="8319"/>
    <lineage>
        <taxon>Eukaryota</taxon>
        <taxon>Metazoa</taxon>
        <taxon>Chordata</taxon>
        <taxon>Craniata</taxon>
        <taxon>Vertebrata</taxon>
        <taxon>Euteleostomi</taxon>
        <taxon>Amphibia</taxon>
        <taxon>Batrachia</taxon>
        <taxon>Caudata</taxon>
        <taxon>Salamandroidea</taxon>
        <taxon>Salamandridae</taxon>
        <taxon>Pleurodelinae</taxon>
        <taxon>Pleurodeles</taxon>
    </lineage>
</organism>
<evidence type="ECO:0000313" key="1">
    <source>
        <dbReference type="EMBL" id="KAJ1191456.1"/>
    </source>
</evidence>
<reference evidence="1" key="1">
    <citation type="journal article" date="2022" name="bioRxiv">
        <title>Sequencing and chromosome-scale assembly of the giantPleurodeles waltlgenome.</title>
        <authorList>
            <person name="Brown T."/>
            <person name="Elewa A."/>
            <person name="Iarovenko S."/>
            <person name="Subramanian E."/>
            <person name="Araus A.J."/>
            <person name="Petzold A."/>
            <person name="Susuki M."/>
            <person name="Suzuki K.-i.T."/>
            <person name="Hayashi T."/>
            <person name="Toyoda A."/>
            <person name="Oliveira C."/>
            <person name="Osipova E."/>
            <person name="Leigh N.D."/>
            <person name="Simon A."/>
            <person name="Yun M.H."/>
        </authorList>
    </citation>
    <scope>NUCLEOTIDE SEQUENCE</scope>
    <source>
        <strain evidence="1">20211129_DDA</strain>
        <tissue evidence="1">Liver</tissue>
    </source>
</reference>
<proteinExistence type="predicted"/>
<dbReference type="Proteomes" id="UP001066276">
    <property type="component" value="Chromosome 2_2"/>
</dbReference>
<evidence type="ECO:0000313" key="2">
    <source>
        <dbReference type="Proteomes" id="UP001066276"/>
    </source>
</evidence>
<keyword evidence="2" id="KW-1185">Reference proteome</keyword>
<name>A0AAV7UST9_PLEWA</name>
<dbReference type="EMBL" id="JANPWB010000004">
    <property type="protein sequence ID" value="KAJ1191456.1"/>
    <property type="molecule type" value="Genomic_DNA"/>
</dbReference>
<sequence length="68" mass="7539">MPATSLPLINLYCCSSPASRRQSCVKVDVQFRSPSPASWSSSARSPLQACHQHARRLETTVSRRVPKL</sequence>
<dbReference type="AlphaFoldDB" id="A0AAV7UST9"/>
<accession>A0AAV7UST9</accession>